<evidence type="ECO:0000313" key="3">
    <source>
        <dbReference type="Proteomes" id="UP001176941"/>
    </source>
</evidence>
<evidence type="ECO:0000313" key="2">
    <source>
        <dbReference type="EMBL" id="CAI9173800.1"/>
    </source>
</evidence>
<gene>
    <name evidence="2" type="ORF">MRATA1EN1_LOCUS22762</name>
</gene>
<feature type="region of interest" description="Disordered" evidence="1">
    <location>
        <begin position="13"/>
        <end position="98"/>
    </location>
</feature>
<dbReference type="EMBL" id="OX460345">
    <property type="protein sequence ID" value="CAI9173800.1"/>
    <property type="molecule type" value="Genomic_DNA"/>
</dbReference>
<dbReference type="Proteomes" id="UP001176941">
    <property type="component" value="Chromosome 34"/>
</dbReference>
<accession>A0ABN8ZIX6</accession>
<feature type="compositionally biased region" description="Basic and acidic residues" evidence="1">
    <location>
        <begin position="29"/>
        <end position="40"/>
    </location>
</feature>
<sequence length="232" mass="23704">MPRMHGPLCFLESALGVERGAGGLRKRPGNKEKMKASRKERSGRKGGGTQRSDAETGAQAHGTRAGPGRADAAQGRPLPSGVPRGGARPPHGPPPALLSVLLLDGITGTSSPCAVSPSSHQAPGILGVKGGQAAGCLHPLVLPAQPRRGCQGPRNNPGSAWSGTGEVIQTLSPRAWKPLSPAEKSWTRRLVTAEEAAAAAGRLSGRCWASQGAAGLLSHVTTWAFLISVAAL</sequence>
<reference evidence="2" key="1">
    <citation type="submission" date="2023-04" db="EMBL/GenBank/DDBJ databases">
        <authorList>
            <consortium name="ELIXIR-Norway"/>
        </authorList>
    </citation>
    <scope>NUCLEOTIDE SEQUENCE [LARGE SCALE GENOMIC DNA]</scope>
</reference>
<keyword evidence="3" id="KW-1185">Reference proteome</keyword>
<name>A0ABN8ZIX6_RANTA</name>
<organism evidence="2 3">
    <name type="scientific">Rangifer tarandus platyrhynchus</name>
    <name type="common">Svalbard reindeer</name>
    <dbReference type="NCBI Taxonomy" id="3082113"/>
    <lineage>
        <taxon>Eukaryota</taxon>
        <taxon>Metazoa</taxon>
        <taxon>Chordata</taxon>
        <taxon>Craniata</taxon>
        <taxon>Vertebrata</taxon>
        <taxon>Euteleostomi</taxon>
        <taxon>Mammalia</taxon>
        <taxon>Eutheria</taxon>
        <taxon>Laurasiatheria</taxon>
        <taxon>Artiodactyla</taxon>
        <taxon>Ruminantia</taxon>
        <taxon>Pecora</taxon>
        <taxon>Cervidae</taxon>
        <taxon>Odocoileinae</taxon>
        <taxon>Rangifer</taxon>
    </lineage>
</organism>
<proteinExistence type="predicted"/>
<protein>
    <submittedName>
        <fullName evidence="2">Uncharacterized protein</fullName>
    </submittedName>
</protein>
<evidence type="ECO:0000256" key="1">
    <source>
        <dbReference type="SAM" id="MobiDB-lite"/>
    </source>
</evidence>